<feature type="transmembrane region" description="Helical" evidence="19">
    <location>
        <begin position="56"/>
        <end position="74"/>
    </location>
</feature>
<evidence type="ECO:0000256" key="15">
    <source>
        <dbReference type="ARBA" id="ARBA00032605"/>
    </source>
</evidence>
<keyword evidence="13 19" id="KW-0472">Membrane</keyword>
<keyword evidence="12 19" id="KW-1133">Transmembrane helix</keyword>
<evidence type="ECO:0000256" key="12">
    <source>
        <dbReference type="ARBA" id="ARBA00022989"/>
    </source>
</evidence>
<comment type="caution">
    <text evidence="20">The sequence shown here is derived from an EMBL/GenBank/DDBJ whole genome shotgun (WGS) entry which is preliminary data.</text>
</comment>
<evidence type="ECO:0000256" key="11">
    <source>
        <dbReference type="ARBA" id="ARBA00022842"/>
    </source>
</evidence>
<comment type="function">
    <text evidence="14 19">Joins adenosylcobinamide-GDP and alpha-ribazole to generate adenosylcobalamin (Ado-cobalamin). Also synthesizes adenosylcobalamin 5'-phosphate from adenosylcobinamide-GDP and alpha-ribazole 5'-phosphate.</text>
</comment>
<dbReference type="RefSeq" id="WP_193667437.1">
    <property type="nucleotide sequence ID" value="NZ_JACDTV010000002.1"/>
</dbReference>
<dbReference type="HAMAP" id="MF_00719">
    <property type="entry name" value="CobS"/>
    <property type="match status" value="1"/>
</dbReference>
<evidence type="ECO:0000256" key="6">
    <source>
        <dbReference type="ARBA" id="ARBA00015850"/>
    </source>
</evidence>
<dbReference type="Pfam" id="PF02654">
    <property type="entry name" value="CobS"/>
    <property type="match status" value="1"/>
</dbReference>
<keyword evidence="7 19" id="KW-1003">Cell membrane</keyword>
<evidence type="ECO:0000256" key="9">
    <source>
        <dbReference type="ARBA" id="ARBA00022679"/>
    </source>
</evidence>
<dbReference type="InterPro" id="IPR003805">
    <property type="entry name" value="CobS"/>
</dbReference>
<evidence type="ECO:0000256" key="3">
    <source>
        <dbReference type="ARBA" id="ARBA00004663"/>
    </source>
</evidence>
<keyword evidence="21" id="KW-1185">Reference proteome</keyword>
<protein>
    <recommendedName>
        <fullName evidence="6 19">Adenosylcobinamide-GDP ribazoletransferase</fullName>
        <ecNumber evidence="5 19">2.7.8.26</ecNumber>
    </recommendedName>
    <alternativeName>
        <fullName evidence="16 19">Cobalamin synthase</fullName>
    </alternativeName>
    <alternativeName>
        <fullName evidence="15 19">Cobalamin-5'-phosphate synthase</fullName>
    </alternativeName>
</protein>
<dbReference type="PANTHER" id="PTHR34148:SF1">
    <property type="entry name" value="ADENOSYLCOBINAMIDE-GDP RIBAZOLETRANSFERASE"/>
    <property type="match status" value="1"/>
</dbReference>
<keyword evidence="9 19" id="KW-0808">Transferase</keyword>
<accession>A0ABS2MFG2</accession>
<feature type="transmembrane region" description="Helical" evidence="19">
    <location>
        <begin position="181"/>
        <end position="214"/>
    </location>
</feature>
<evidence type="ECO:0000256" key="16">
    <source>
        <dbReference type="ARBA" id="ARBA00032853"/>
    </source>
</evidence>
<evidence type="ECO:0000256" key="4">
    <source>
        <dbReference type="ARBA" id="ARBA00010561"/>
    </source>
</evidence>
<evidence type="ECO:0000256" key="2">
    <source>
        <dbReference type="ARBA" id="ARBA00004651"/>
    </source>
</evidence>
<feature type="transmembrane region" description="Helical" evidence="19">
    <location>
        <begin position="111"/>
        <end position="131"/>
    </location>
</feature>
<name>A0ABS2MFG2_9ACTN</name>
<evidence type="ECO:0000256" key="18">
    <source>
        <dbReference type="ARBA" id="ARBA00049504"/>
    </source>
</evidence>
<dbReference type="PANTHER" id="PTHR34148">
    <property type="entry name" value="ADENOSYLCOBINAMIDE-GDP RIBAZOLETRANSFERASE"/>
    <property type="match status" value="1"/>
</dbReference>
<keyword evidence="10 19" id="KW-0812">Transmembrane</keyword>
<feature type="transmembrane region" description="Helical" evidence="19">
    <location>
        <begin position="138"/>
        <end position="159"/>
    </location>
</feature>
<dbReference type="Proteomes" id="UP000732378">
    <property type="component" value="Unassembled WGS sequence"/>
</dbReference>
<feature type="transmembrane region" description="Helical" evidence="19">
    <location>
        <begin position="226"/>
        <end position="245"/>
    </location>
</feature>
<evidence type="ECO:0000313" key="21">
    <source>
        <dbReference type="Proteomes" id="UP000732378"/>
    </source>
</evidence>
<evidence type="ECO:0000256" key="8">
    <source>
        <dbReference type="ARBA" id="ARBA00022573"/>
    </source>
</evidence>
<comment type="subcellular location">
    <subcellularLocation>
        <location evidence="2 19">Cell membrane</location>
        <topology evidence="2 19">Multi-pass membrane protein</topology>
    </subcellularLocation>
</comment>
<comment type="catalytic activity">
    <reaction evidence="18 19">
        <text>alpha-ribazole 5'-phosphate + adenosylcob(III)inamide-GDP = adenosylcob(III)alamin 5'-phosphate + GMP + H(+)</text>
        <dbReference type="Rhea" id="RHEA:23560"/>
        <dbReference type="ChEBI" id="CHEBI:15378"/>
        <dbReference type="ChEBI" id="CHEBI:57918"/>
        <dbReference type="ChEBI" id="CHEBI:58115"/>
        <dbReference type="ChEBI" id="CHEBI:60487"/>
        <dbReference type="ChEBI" id="CHEBI:60493"/>
        <dbReference type="EC" id="2.7.8.26"/>
    </reaction>
</comment>
<keyword evidence="11 19" id="KW-0460">Magnesium</keyword>
<evidence type="ECO:0000256" key="5">
    <source>
        <dbReference type="ARBA" id="ARBA00013200"/>
    </source>
</evidence>
<evidence type="ECO:0000256" key="13">
    <source>
        <dbReference type="ARBA" id="ARBA00023136"/>
    </source>
</evidence>
<dbReference type="EC" id="2.7.8.26" evidence="5 19"/>
<evidence type="ECO:0000313" key="20">
    <source>
        <dbReference type="EMBL" id="MBM7509926.1"/>
    </source>
</evidence>
<sequence length="251" mass="24671">MPDSWRLALGTLTVLRVPPPRAVTPVVAGRAMLLAPLAVLPLGLLVTVVGQLGARLALPPLAVALVAVGALAAGSRALHWDGLSDVADGLTASYDPARSLEVMRSGASGPAGVVATVVVLGVQVACLAPLLTSTRGALVAGLLVCASRAALAGCCLRGVPGARRDGLGAAYVGTVRLLPAMGLWSVAALALLLAAGWPGLVALALAAGVVAALLRRVVRRLGGVTGDVLGAAVELSLAAMLLGVLTGGPVG</sequence>
<dbReference type="EMBL" id="JAFBBZ010000001">
    <property type="protein sequence ID" value="MBM7509926.1"/>
    <property type="molecule type" value="Genomic_DNA"/>
</dbReference>
<evidence type="ECO:0000256" key="17">
    <source>
        <dbReference type="ARBA" id="ARBA00048623"/>
    </source>
</evidence>
<gene>
    <name evidence="19" type="primary">cobS</name>
    <name evidence="20" type="ORF">JOE61_003740</name>
</gene>
<evidence type="ECO:0000256" key="7">
    <source>
        <dbReference type="ARBA" id="ARBA00022475"/>
    </source>
</evidence>
<dbReference type="GO" id="GO:0051073">
    <property type="term" value="F:adenosylcobinamide-GDP ribazoletransferase activity"/>
    <property type="evidence" value="ECO:0007669"/>
    <property type="project" value="UniProtKB-EC"/>
</dbReference>
<evidence type="ECO:0000256" key="14">
    <source>
        <dbReference type="ARBA" id="ARBA00025228"/>
    </source>
</evidence>
<feature type="transmembrane region" description="Helical" evidence="19">
    <location>
        <begin position="32"/>
        <end position="49"/>
    </location>
</feature>
<organism evidence="20 21">
    <name type="scientific">Nocardioides salarius</name>
    <dbReference type="NCBI Taxonomy" id="374513"/>
    <lineage>
        <taxon>Bacteria</taxon>
        <taxon>Bacillati</taxon>
        <taxon>Actinomycetota</taxon>
        <taxon>Actinomycetes</taxon>
        <taxon>Propionibacteriales</taxon>
        <taxon>Nocardioidaceae</taxon>
        <taxon>Nocardioides</taxon>
    </lineage>
</organism>
<comment type="catalytic activity">
    <reaction evidence="17 19">
        <text>alpha-ribazole + adenosylcob(III)inamide-GDP = adenosylcob(III)alamin + GMP + H(+)</text>
        <dbReference type="Rhea" id="RHEA:16049"/>
        <dbReference type="ChEBI" id="CHEBI:10329"/>
        <dbReference type="ChEBI" id="CHEBI:15378"/>
        <dbReference type="ChEBI" id="CHEBI:18408"/>
        <dbReference type="ChEBI" id="CHEBI:58115"/>
        <dbReference type="ChEBI" id="CHEBI:60487"/>
        <dbReference type="EC" id="2.7.8.26"/>
    </reaction>
</comment>
<comment type="pathway">
    <text evidence="3 19">Cofactor biosynthesis; adenosylcobalamin biosynthesis; adenosylcobalamin from cob(II)yrinate a,c-diamide: step 7/7.</text>
</comment>
<comment type="similarity">
    <text evidence="4 19">Belongs to the CobS family.</text>
</comment>
<proteinExistence type="inferred from homology"/>
<comment type="cofactor">
    <cofactor evidence="1 19">
        <name>Mg(2+)</name>
        <dbReference type="ChEBI" id="CHEBI:18420"/>
    </cofactor>
</comment>
<reference evidence="20 21" key="1">
    <citation type="submission" date="2021-01" db="EMBL/GenBank/DDBJ databases">
        <title>Sequencing the genomes of 1000 actinobacteria strains.</title>
        <authorList>
            <person name="Klenk H.-P."/>
        </authorList>
    </citation>
    <scope>NUCLEOTIDE SEQUENCE [LARGE SCALE GENOMIC DNA]</scope>
    <source>
        <strain evidence="20 21">DSM 18239</strain>
    </source>
</reference>
<evidence type="ECO:0000256" key="10">
    <source>
        <dbReference type="ARBA" id="ARBA00022692"/>
    </source>
</evidence>
<evidence type="ECO:0000256" key="19">
    <source>
        <dbReference type="HAMAP-Rule" id="MF_00719"/>
    </source>
</evidence>
<keyword evidence="8 19" id="KW-0169">Cobalamin biosynthesis</keyword>
<evidence type="ECO:0000256" key="1">
    <source>
        <dbReference type="ARBA" id="ARBA00001946"/>
    </source>
</evidence>